<dbReference type="FunFam" id="3.80.10.10:FF:000111">
    <property type="entry name" value="LRR receptor-like serine/threonine-protein kinase ERECTA"/>
    <property type="match status" value="1"/>
</dbReference>
<dbReference type="SMR" id="A0A444Y3A1"/>
<dbReference type="FunFam" id="3.80.10.10:FF:000041">
    <property type="entry name" value="LRR receptor-like serine/threonine-protein kinase ERECTA"/>
    <property type="match status" value="1"/>
</dbReference>
<dbReference type="PANTHER" id="PTHR48062:SF67">
    <property type="entry name" value="LEUCINE-RICH REPEAT-CONTAINING N-TERMINAL PLANT-TYPE DOMAIN-CONTAINING PROTEIN"/>
    <property type="match status" value="1"/>
</dbReference>
<dbReference type="OrthoDB" id="1112630at2759"/>
<evidence type="ECO:0000256" key="2">
    <source>
        <dbReference type="ARBA" id="ARBA00009592"/>
    </source>
</evidence>
<evidence type="ECO:0000256" key="11">
    <source>
        <dbReference type="SAM" id="SignalP"/>
    </source>
</evidence>
<evidence type="ECO:0000256" key="5">
    <source>
        <dbReference type="ARBA" id="ARBA00022729"/>
    </source>
</evidence>
<evidence type="ECO:0000256" key="6">
    <source>
        <dbReference type="ARBA" id="ARBA00022737"/>
    </source>
</evidence>
<keyword evidence="9" id="KW-0325">Glycoprotein</keyword>
<dbReference type="GO" id="GO:0005886">
    <property type="term" value="C:plasma membrane"/>
    <property type="evidence" value="ECO:0007669"/>
    <property type="project" value="UniProtKB-SubCell"/>
</dbReference>
<feature type="transmembrane region" description="Helical" evidence="10">
    <location>
        <begin position="531"/>
        <end position="552"/>
    </location>
</feature>
<feature type="domain" description="Leucine-rich repeat-containing N-terminal plant-type" evidence="12">
    <location>
        <begin position="32"/>
        <end position="70"/>
    </location>
</feature>
<evidence type="ECO:0000256" key="4">
    <source>
        <dbReference type="ARBA" id="ARBA00022692"/>
    </source>
</evidence>
<gene>
    <name evidence="13" type="ORF">Ahy_B08g092118</name>
</gene>
<dbReference type="AlphaFoldDB" id="A0A444Y3A1"/>
<keyword evidence="6" id="KW-0677">Repeat</keyword>
<dbReference type="Proteomes" id="UP000289738">
    <property type="component" value="Chromosome B08"/>
</dbReference>
<proteinExistence type="inferred from homology"/>
<dbReference type="InterPro" id="IPR032675">
    <property type="entry name" value="LRR_dom_sf"/>
</dbReference>
<keyword evidence="14" id="KW-1185">Reference proteome</keyword>
<dbReference type="PANTHER" id="PTHR48062">
    <property type="entry name" value="RECEPTOR-LIKE PROTEIN 14"/>
    <property type="match status" value="1"/>
</dbReference>
<dbReference type="SMART" id="SM00369">
    <property type="entry name" value="LRR_TYP"/>
    <property type="match status" value="7"/>
</dbReference>
<feature type="transmembrane region" description="Helical" evidence="10">
    <location>
        <begin position="559"/>
        <end position="577"/>
    </location>
</feature>
<keyword evidence="8 10" id="KW-0472">Membrane</keyword>
<dbReference type="Pfam" id="PF13855">
    <property type="entry name" value="LRR_8"/>
    <property type="match status" value="1"/>
</dbReference>
<accession>A0A444Y3A1</accession>
<keyword evidence="5 11" id="KW-0732">Signal</keyword>
<dbReference type="PROSITE" id="PS51450">
    <property type="entry name" value="LRR"/>
    <property type="match status" value="3"/>
</dbReference>
<dbReference type="Pfam" id="PF08263">
    <property type="entry name" value="LRRNT_2"/>
    <property type="match status" value="1"/>
</dbReference>
<keyword evidence="4 10" id="KW-0812">Transmembrane</keyword>
<keyword evidence="3" id="KW-0433">Leucine-rich repeat</keyword>
<comment type="caution">
    <text evidence="13">The sequence shown here is derived from an EMBL/GenBank/DDBJ whole genome shotgun (WGS) entry which is preliminary data.</text>
</comment>
<feature type="signal peptide" evidence="11">
    <location>
        <begin position="1"/>
        <end position="24"/>
    </location>
</feature>
<dbReference type="Pfam" id="PF00560">
    <property type="entry name" value="LRR_1"/>
    <property type="match status" value="6"/>
</dbReference>
<dbReference type="EMBL" id="SDMP01000018">
    <property type="protein sequence ID" value="RYQ96380.1"/>
    <property type="molecule type" value="Genomic_DNA"/>
</dbReference>
<protein>
    <recommendedName>
        <fullName evidence="12">Leucine-rich repeat-containing N-terminal plant-type domain-containing protein</fullName>
    </recommendedName>
</protein>
<evidence type="ECO:0000313" key="14">
    <source>
        <dbReference type="Proteomes" id="UP000289738"/>
    </source>
</evidence>
<organism evidence="13 14">
    <name type="scientific">Arachis hypogaea</name>
    <name type="common">Peanut</name>
    <dbReference type="NCBI Taxonomy" id="3818"/>
    <lineage>
        <taxon>Eukaryota</taxon>
        <taxon>Viridiplantae</taxon>
        <taxon>Streptophyta</taxon>
        <taxon>Embryophyta</taxon>
        <taxon>Tracheophyta</taxon>
        <taxon>Spermatophyta</taxon>
        <taxon>Magnoliopsida</taxon>
        <taxon>eudicotyledons</taxon>
        <taxon>Gunneridae</taxon>
        <taxon>Pentapetalae</taxon>
        <taxon>rosids</taxon>
        <taxon>fabids</taxon>
        <taxon>Fabales</taxon>
        <taxon>Fabaceae</taxon>
        <taxon>Papilionoideae</taxon>
        <taxon>50 kb inversion clade</taxon>
        <taxon>dalbergioids sensu lato</taxon>
        <taxon>Dalbergieae</taxon>
        <taxon>Pterocarpus clade</taxon>
        <taxon>Arachis</taxon>
    </lineage>
</organism>
<evidence type="ECO:0000256" key="1">
    <source>
        <dbReference type="ARBA" id="ARBA00004251"/>
    </source>
</evidence>
<name>A0A444Y3A1_ARAHY</name>
<sequence length="586" mass="65789">MDWPKRKPWLVLVVTTIVLVEVFGNVNGCFPEEKKSLLEFKAAYCNETLLPSWVDHPNSDCCHWERVTCDSSSGHVFNLSLQNLGKHDINGDCLSPHLNWSLFLSFKELTSLDLSHNCFQDFVFYEGIICQMKQLEELHLNGNNLQGTLGTCLENMTSLRTLDLSHNSLRGSLPDSIRHMPSLRILNLGYNNFSGKVPDIFDGGTSQSDTHQVSGLNIIDLSHNQLCGELDNNLWIPSSLVFLSLQGNRLTGVIPDIYPVSQSINIVALDLSDNDFTGTIPGSIYGIESLVFLLLAGNQLQAELSSQICQLKSLQILDLSRNNITGSIPSCLNNIAFRDIKIIVSHGIETSVSYGQARRYIAPMFRLMFRLGEVQFMTKGSFFSYEGSSLKTMSALDLSSNQLTGEIPHELGDLRSLHSLNLSHNRLNGSIPENFHNLQNIESLDLSNNSLSGQIPLDLQDLYSLEIFNVSYNNLSGIAPGGNQFANFDDSNYEGNPFLHWTNSNKRVPPSPIPLDKGKKSDDSFFDLASFYWTFSASYVTVLLVLVTILWINSYWRSLWFYFVVWCLLKCFGHFLGDAFCKKIMK</sequence>
<comment type="similarity">
    <text evidence="2">Belongs to the RLP family.</text>
</comment>
<feature type="chain" id="PRO_5019319046" description="Leucine-rich repeat-containing N-terminal plant-type domain-containing protein" evidence="11">
    <location>
        <begin position="25"/>
        <end position="586"/>
    </location>
</feature>
<dbReference type="PRINTS" id="PR00019">
    <property type="entry name" value="LEURICHRPT"/>
</dbReference>
<dbReference type="InterPro" id="IPR001611">
    <property type="entry name" value="Leu-rich_rpt"/>
</dbReference>
<dbReference type="Gene3D" id="3.80.10.10">
    <property type="entry name" value="Ribonuclease Inhibitor"/>
    <property type="match status" value="2"/>
</dbReference>
<keyword evidence="7 10" id="KW-1133">Transmembrane helix</keyword>
<dbReference type="SUPFAM" id="SSF52047">
    <property type="entry name" value="RNI-like"/>
    <property type="match status" value="1"/>
</dbReference>
<evidence type="ECO:0000256" key="7">
    <source>
        <dbReference type="ARBA" id="ARBA00022989"/>
    </source>
</evidence>
<evidence type="ECO:0000256" key="3">
    <source>
        <dbReference type="ARBA" id="ARBA00022614"/>
    </source>
</evidence>
<evidence type="ECO:0000256" key="9">
    <source>
        <dbReference type="ARBA" id="ARBA00023180"/>
    </source>
</evidence>
<evidence type="ECO:0000259" key="12">
    <source>
        <dbReference type="Pfam" id="PF08263"/>
    </source>
</evidence>
<dbReference type="Gramene" id="arahy.Tifrunner.gnm2.ann2.Ah18g219400.1">
    <property type="protein sequence ID" value="arahy.Tifrunner.gnm2.ann2.Ah18g219400.1-CDS"/>
    <property type="gene ID" value="arahy.Tifrunner.gnm2.ann2.Ah18g219400"/>
</dbReference>
<dbReference type="InterPro" id="IPR051502">
    <property type="entry name" value="RLP_Defense_Trigger"/>
</dbReference>
<evidence type="ECO:0000256" key="10">
    <source>
        <dbReference type="SAM" id="Phobius"/>
    </source>
</evidence>
<dbReference type="InterPro" id="IPR013210">
    <property type="entry name" value="LRR_N_plant-typ"/>
</dbReference>
<dbReference type="STRING" id="3818.A0A444Y3A1"/>
<dbReference type="InterPro" id="IPR003591">
    <property type="entry name" value="Leu-rich_rpt_typical-subtyp"/>
</dbReference>
<evidence type="ECO:0000313" key="13">
    <source>
        <dbReference type="EMBL" id="RYQ96380.1"/>
    </source>
</evidence>
<dbReference type="Pfam" id="PF13516">
    <property type="entry name" value="LRR_6"/>
    <property type="match status" value="1"/>
</dbReference>
<evidence type="ECO:0000256" key="8">
    <source>
        <dbReference type="ARBA" id="ARBA00023136"/>
    </source>
</evidence>
<comment type="subcellular location">
    <subcellularLocation>
        <location evidence="1">Cell membrane</location>
        <topology evidence="1">Single-pass type I membrane protein</topology>
    </subcellularLocation>
</comment>
<reference evidence="13 14" key="1">
    <citation type="submission" date="2019-01" db="EMBL/GenBank/DDBJ databases">
        <title>Sequencing of cultivated peanut Arachis hypogaea provides insights into genome evolution and oil improvement.</title>
        <authorList>
            <person name="Chen X."/>
        </authorList>
    </citation>
    <scope>NUCLEOTIDE SEQUENCE [LARGE SCALE GENOMIC DNA]</scope>
    <source>
        <strain evidence="14">cv. Fuhuasheng</strain>
        <tissue evidence="13">Leaves</tissue>
    </source>
</reference>